<evidence type="ECO:0000313" key="3">
    <source>
        <dbReference type="EMBL" id="GAA0231332.1"/>
    </source>
</evidence>
<comment type="caution">
    <text evidence="3">The sequence shown here is derived from an EMBL/GenBank/DDBJ whole genome shotgun (WGS) entry which is preliminary data.</text>
</comment>
<dbReference type="Pfam" id="PF07331">
    <property type="entry name" value="TctB"/>
    <property type="match status" value="1"/>
</dbReference>
<dbReference type="EMBL" id="BAAAFN010000015">
    <property type="protein sequence ID" value="GAA0231332.1"/>
    <property type="molecule type" value="Genomic_DNA"/>
</dbReference>
<feature type="transmembrane region" description="Helical" evidence="1">
    <location>
        <begin position="76"/>
        <end position="103"/>
    </location>
</feature>
<keyword evidence="1" id="KW-0472">Membrane</keyword>
<feature type="domain" description="DUF1468" evidence="2">
    <location>
        <begin position="8"/>
        <end position="137"/>
    </location>
</feature>
<name>A0ABN0TVN0_9BURK</name>
<dbReference type="Proteomes" id="UP001501176">
    <property type="component" value="Unassembled WGS sequence"/>
</dbReference>
<evidence type="ECO:0000256" key="1">
    <source>
        <dbReference type="SAM" id="Phobius"/>
    </source>
</evidence>
<gene>
    <name evidence="3" type="ORF">GCM10009125_20390</name>
</gene>
<evidence type="ECO:0000313" key="4">
    <source>
        <dbReference type="Proteomes" id="UP001501176"/>
    </source>
</evidence>
<organism evidence="3 4">
    <name type="scientific">Castellaniella daejeonensis</name>
    <dbReference type="NCBI Taxonomy" id="659013"/>
    <lineage>
        <taxon>Bacteria</taxon>
        <taxon>Pseudomonadati</taxon>
        <taxon>Pseudomonadota</taxon>
        <taxon>Betaproteobacteria</taxon>
        <taxon>Burkholderiales</taxon>
        <taxon>Alcaligenaceae</taxon>
        <taxon>Castellaniella</taxon>
    </lineage>
</organism>
<dbReference type="RefSeq" id="WP_343821260.1">
    <property type="nucleotide sequence ID" value="NZ_BAAAFN010000015.1"/>
</dbReference>
<evidence type="ECO:0000259" key="2">
    <source>
        <dbReference type="Pfam" id="PF07331"/>
    </source>
</evidence>
<dbReference type="InterPro" id="IPR009936">
    <property type="entry name" value="DUF1468"/>
</dbReference>
<feature type="transmembrane region" description="Helical" evidence="1">
    <location>
        <begin position="109"/>
        <end position="128"/>
    </location>
</feature>
<protein>
    <submittedName>
        <fullName evidence="3">Tripartite tricarboxylate transporter TctB family protein</fullName>
    </submittedName>
</protein>
<sequence length="145" mass="16050">MSDRTLGFCALIFAGLMAWFGHDLQAPFSYEPVGPRAFPMLVALIIALCGAWLVLKHWRDRRAGEPIDWPRLLLMVVYVFGYALLFETLGFIIATAAVTVLIGRLFGGSWGKMIISGIAMGVLFFLLFDRALDVVLPLGPLEFLS</sequence>
<accession>A0ABN0TVN0</accession>
<proteinExistence type="predicted"/>
<feature type="transmembrane region" description="Helical" evidence="1">
    <location>
        <begin position="36"/>
        <end position="55"/>
    </location>
</feature>
<reference evidence="3 4" key="1">
    <citation type="journal article" date="2019" name="Int. J. Syst. Evol. Microbiol.">
        <title>The Global Catalogue of Microorganisms (GCM) 10K type strain sequencing project: providing services to taxonomists for standard genome sequencing and annotation.</title>
        <authorList>
            <consortium name="The Broad Institute Genomics Platform"/>
            <consortium name="The Broad Institute Genome Sequencing Center for Infectious Disease"/>
            <person name="Wu L."/>
            <person name="Ma J."/>
        </authorList>
    </citation>
    <scope>NUCLEOTIDE SEQUENCE [LARGE SCALE GENOMIC DNA]</scope>
    <source>
        <strain evidence="3 4">JCM 16240</strain>
    </source>
</reference>
<keyword evidence="1" id="KW-1133">Transmembrane helix</keyword>
<keyword evidence="4" id="KW-1185">Reference proteome</keyword>
<keyword evidence="1" id="KW-0812">Transmembrane</keyword>